<dbReference type="SUPFAM" id="SSF161098">
    <property type="entry name" value="MetI-like"/>
    <property type="match status" value="1"/>
</dbReference>
<evidence type="ECO:0000256" key="2">
    <source>
        <dbReference type="ARBA" id="ARBA00022448"/>
    </source>
</evidence>
<feature type="transmembrane region" description="Helical" evidence="7">
    <location>
        <begin position="122"/>
        <end position="143"/>
    </location>
</feature>
<comment type="subcellular location">
    <subcellularLocation>
        <location evidence="1 7">Cell membrane</location>
        <topology evidence="1 7">Multi-pass membrane protein</topology>
    </subcellularLocation>
</comment>
<keyword evidence="2 7" id="KW-0813">Transport</keyword>
<dbReference type="PROSITE" id="PS50928">
    <property type="entry name" value="ABC_TM1"/>
    <property type="match status" value="1"/>
</dbReference>
<comment type="similarity">
    <text evidence="7">Belongs to the binding-protein-dependent transport system permease family.</text>
</comment>
<feature type="domain" description="ABC transmembrane type-1" evidence="8">
    <location>
        <begin position="85"/>
        <end position="276"/>
    </location>
</feature>
<evidence type="ECO:0000256" key="7">
    <source>
        <dbReference type="RuleBase" id="RU363032"/>
    </source>
</evidence>
<evidence type="ECO:0000313" key="11">
    <source>
        <dbReference type="Proteomes" id="UP000289794"/>
    </source>
</evidence>
<dbReference type="InterPro" id="IPR035906">
    <property type="entry name" value="MetI-like_sf"/>
</dbReference>
<dbReference type="InterPro" id="IPR000515">
    <property type="entry name" value="MetI-like"/>
</dbReference>
<protein>
    <submittedName>
        <fullName evidence="10">Carbohydrate ABC transporter permease</fullName>
    </submittedName>
    <submittedName>
        <fullName evidence="9">L-arabinose transport system permease protein AraQ</fullName>
    </submittedName>
</protein>
<dbReference type="GO" id="GO:0055085">
    <property type="term" value="P:transmembrane transport"/>
    <property type="evidence" value="ECO:0007669"/>
    <property type="project" value="InterPro"/>
</dbReference>
<dbReference type="GeneID" id="75053207"/>
<evidence type="ECO:0000256" key="4">
    <source>
        <dbReference type="ARBA" id="ARBA00022692"/>
    </source>
</evidence>
<accession>A0A4V0Z792</accession>
<keyword evidence="6 7" id="KW-0472">Membrane</keyword>
<evidence type="ECO:0000256" key="6">
    <source>
        <dbReference type="ARBA" id="ARBA00023136"/>
    </source>
</evidence>
<dbReference type="AlphaFoldDB" id="A0A4V0Z792"/>
<feature type="transmembrane region" description="Helical" evidence="7">
    <location>
        <begin position="255"/>
        <end position="276"/>
    </location>
</feature>
<feature type="transmembrane region" description="Helical" evidence="7">
    <location>
        <begin position="210"/>
        <end position="232"/>
    </location>
</feature>
<dbReference type="GO" id="GO:0005886">
    <property type="term" value="C:plasma membrane"/>
    <property type="evidence" value="ECO:0007669"/>
    <property type="project" value="UniProtKB-SubCell"/>
</dbReference>
<dbReference type="RefSeq" id="WP_018594767.1">
    <property type="nucleotide sequence ID" value="NZ_AP031416.1"/>
</dbReference>
<dbReference type="PANTHER" id="PTHR43744:SF12">
    <property type="entry name" value="ABC TRANSPORTER PERMEASE PROTEIN MG189-RELATED"/>
    <property type="match status" value="1"/>
</dbReference>
<gene>
    <name evidence="9" type="primary">araQ_14</name>
    <name evidence="10" type="ORF">E5259_00235</name>
    <name evidence="9" type="ORF">PMF13cell1_01515</name>
</gene>
<name>A0A4V0Z792_9FIRM</name>
<dbReference type="CDD" id="cd06261">
    <property type="entry name" value="TM_PBP2"/>
    <property type="match status" value="1"/>
</dbReference>
<keyword evidence="5 7" id="KW-1133">Transmembrane helix</keyword>
<dbReference type="Gene3D" id="1.10.3720.10">
    <property type="entry name" value="MetI-like"/>
    <property type="match status" value="1"/>
</dbReference>
<dbReference type="EMBL" id="CP039126">
    <property type="protein sequence ID" value="QMW76143.1"/>
    <property type="molecule type" value="Genomic_DNA"/>
</dbReference>
<evidence type="ECO:0000256" key="1">
    <source>
        <dbReference type="ARBA" id="ARBA00004651"/>
    </source>
</evidence>
<dbReference type="PANTHER" id="PTHR43744">
    <property type="entry name" value="ABC TRANSPORTER PERMEASE PROTEIN MG189-RELATED-RELATED"/>
    <property type="match status" value="1"/>
</dbReference>
<feature type="transmembrane region" description="Helical" evidence="7">
    <location>
        <begin position="155"/>
        <end position="172"/>
    </location>
</feature>
<feature type="transmembrane region" description="Helical" evidence="7">
    <location>
        <begin position="26"/>
        <end position="47"/>
    </location>
</feature>
<keyword evidence="3" id="KW-1003">Cell membrane</keyword>
<dbReference type="Proteomes" id="UP000289794">
    <property type="component" value="Chromosome"/>
</dbReference>
<reference evidence="10 12" key="2">
    <citation type="submission" date="2019-04" db="EMBL/GenBank/DDBJ databases">
        <authorList>
            <person name="Schori C."/>
            <person name="Ahrens C."/>
        </authorList>
    </citation>
    <scope>NUCLEOTIDE SEQUENCE [LARGE SCALE GENOMIC DNA]</scope>
    <source>
        <strain evidence="10 12">DSM 2950</strain>
    </source>
</reference>
<proteinExistence type="inferred from homology"/>
<evidence type="ECO:0000259" key="8">
    <source>
        <dbReference type="PROSITE" id="PS50928"/>
    </source>
</evidence>
<evidence type="ECO:0000313" key="9">
    <source>
        <dbReference type="EMBL" id="QBE95988.1"/>
    </source>
</evidence>
<evidence type="ECO:0000313" key="12">
    <source>
        <dbReference type="Proteomes" id="UP000515789"/>
    </source>
</evidence>
<reference evidence="9 11" key="1">
    <citation type="submission" date="2019-01" db="EMBL/GenBank/DDBJ databases">
        <title>PMF-metabolizing Aryl O-demethylase.</title>
        <authorList>
            <person name="Kim M."/>
        </authorList>
    </citation>
    <scope>NUCLEOTIDE SEQUENCE [LARGE SCALE GENOMIC DNA]</scope>
    <source>
        <strain evidence="9 11">PMF1</strain>
    </source>
</reference>
<feature type="transmembrane region" description="Helical" evidence="7">
    <location>
        <begin position="89"/>
        <end position="110"/>
    </location>
</feature>
<dbReference type="Pfam" id="PF00528">
    <property type="entry name" value="BPD_transp_1"/>
    <property type="match status" value="1"/>
</dbReference>
<dbReference type="KEGG" id="bpro:PMF13cell1_01515"/>
<dbReference type="EMBL" id="CP035945">
    <property type="protein sequence ID" value="QBE95988.1"/>
    <property type="molecule type" value="Genomic_DNA"/>
</dbReference>
<sequence>MIGKKKKDNFKQDSVTVIKNPKTKTLVYLALTIAAVLVVLPLMWLFFTSFKSRVDLAKNTWGLPKVWEFSNYMIAWTGSKIPLYMLSSVRATAVAVILTIILSTPVSYVLSRFKFKGKKILYMFFIAGMMIPIHSTVIPIYTMVGNMNMNNSLEVLGLVYGAFRVPISIFILEGFMSALPRELEECAIIDGCSTANIFFKIIAPLSKDGVVTISILTVLSSWNELLISMLLISDPSKKTLPNGLMGFITEYNSEYTQLAAGIMISIIPAILFYAFAQEKIEKGMIAGAIKG</sequence>
<evidence type="ECO:0000256" key="5">
    <source>
        <dbReference type="ARBA" id="ARBA00022989"/>
    </source>
</evidence>
<evidence type="ECO:0000256" key="3">
    <source>
        <dbReference type="ARBA" id="ARBA00022475"/>
    </source>
</evidence>
<dbReference type="Proteomes" id="UP000515789">
    <property type="component" value="Chromosome"/>
</dbReference>
<keyword evidence="4 7" id="KW-0812">Transmembrane</keyword>
<organism evidence="9 11">
    <name type="scientific">Blautia producta</name>
    <dbReference type="NCBI Taxonomy" id="33035"/>
    <lineage>
        <taxon>Bacteria</taxon>
        <taxon>Bacillati</taxon>
        <taxon>Bacillota</taxon>
        <taxon>Clostridia</taxon>
        <taxon>Lachnospirales</taxon>
        <taxon>Lachnospiraceae</taxon>
        <taxon>Blautia</taxon>
    </lineage>
</organism>
<evidence type="ECO:0000313" key="10">
    <source>
        <dbReference type="EMBL" id="QMW76143.1"/>
    </source>
</evidence>